<name>A0A9P4IH70_9PEZI</name>
<dbReference type="Proteomes" id="UP000799772">
    <property type="component" value="Unassembled WGS sequence"/>
</dbReference>
<protein>
    <submittedName>
        <fullName evidence="2">Uncharacterized protein</fullName>
    </submittedName>
</protein>
<proteinExistence type="predicted"/>
<gene>
    <name evidence="2" type="ORF">NA57DRAFT_55534</name>
</gene>
<organism evidence="2 3">
    <name type="scientific">Rhizodiscina lignyota</name>
    <dbReference type="NCBI Taxonomy" id="1504668"/>
    <lineage>
        <taxon>Eukaryota</taxon>
        <taxon>Fungi</taxon>
        <taxon>Dikarya</taxon>
        <taxon>Ascomycota</taxon>
        <taxon>Pezizomycotina</taxon>
        <taxon>Dothideomycetes</taxon>
        <taxon>Pleosporomycetidae</taxon>
        <taxon>Aulographales</taxon>
        <taxon>Rhizodiscinaceae</taxon>
        <taxon>Rhizodiscina</taxon>
    </lineage>
</organism>
<dbReference type="OrthoDB" id="5578001at2759"/>
<accession>A0A9P4IH70</accession>
<keyword evidence="3" id="KW-1185">Reference proteome</keyword>
<sequence>MVSRIPPPDPRILLPPLLACLPTAFVSPRPPPALLPLLSPILRQRVNLLSTSATGSDSWLQLLCWDAQRASKLPQIVENVQLEPHPVSGEIEVEDVEDAKFRRLDEETLQVRLESEDTGLCFLFLWCTGDEQTGDGWRLSELRALEDGEDGSTWYESISEADESAGARPSGRVSLSTNGTNGTSAAPASAPNRTGSADDDDYWAMYDQTPGRTPAKRSPAPATSSVPMPSNSELEYFARYMAEVQPAMDPHDPSEEGLPPGESTLNGNETTRSLARPRGAHEPRETSIPLAPTNGTYDGSTIGEGEERKEPQIEHPRPSSSSSNRSVEKLEQNAETQSQAEVAIKQHISTDLKSLFRLARSTGIQRDEFERIVKTELECLGMMDSDE</sequence>
<evidence type="ECO:0000313" key="2">
    <source>
        <dbReference type="EMBL" id="KAF2099577.1"/>
    </source>
</evidence>
<dbReference type="AlphaFoldDB" id="A0A9P4IH70"/>
<feature type="compositionally biased region" description="Polar residues" evidence="1">
    <location>
        <begin position="173"/>
        <end position="195"/>
    </location>
</feature>
<comment type="caution">
    <text evidence="2">The sequence shown here is derived from an EMBL/GenBank/DDBJ whole genome shotgun (WGS) entry which is preliminary data.</text>
</comment>
<reference evidence="2" key="1">
    <citation type="journal article" date="2020" name="Stud. Mycol.">
        <title>101 Dothideomycetes genomes: a test case for predicting lifestyles and emergence of pathogens.</title>
        <authorList>
            <person name="Haridas S."/>
            <person name="Albert R."/>
            <person name="Binder M."/>
            <person name="Bloem J."/>
            <person name="Labutti K."/>
            <person name="Salamov A."/>
            <person name="Andreopoulos B."/>
            <person name="Baker S."/>
            <person name="Barry K."/>
            <person name="Bills G."/>
            <person name="Bluhm B."/>
            <person name="Cannon C."/>
            <person name="Castanera R."/>
            <person name="Culley D."/>
            <person name="Daum C."/>
            <person name="Ezra D."/>
            <person name="Gonzalez J."/>
            <person name="Henrissat B."/>
            <person name="Kuo A."/>
            <person name="Liang C."/>
            <person name="Lipzen A."/>
            <person name="Lutzoni F."/>
            <person name="Magnuson J."/>
            <person name="Mondo S."/>
            <person name="Nolan M."/>
            <person name="Ohm R."/>
            <person name="Pangilinan J."/>
            <person name="Park H.-J."/>
            <person name="Ramirez L."/>
            <person name="Alfaro M."/>
            <person name="Sun H."/>
            <person name="Tritt A."/>
            <person name="Yoshinaga Y."/>
            <person name="Zwiers L.-H."/>
            <person name="Turgeon B."/>
            <person name="Goodwin S."/>
            <person name="Spatafora J."/>
            <person name="Crous P."/>
            <person name="Grigoriev I."/>
        </authorList>
    </citation>
    <scope>NUCLEOTIDE SEQUENCE</scope>
    <source>
        <strain evidence="2">CBS 133067</strain>
    </source>
</reference>
<evidence type="ECO:0000313" key="3">
    <source>
        <dbReference type="Proteomes" id="UP000799772"/>
    </source>
</evidence>
<feature type="compositionally biased region" description="Polar residues" evidence="1">
    <location>
        <begin position="221"/>
        <end position="230"/>
    </location>
</feature>
<evidence type="ECO:0000256" key="1">
    <source>
        <dbReference type="SAM" id="MobiDB-lite"/>
    </source>
</evidence>
<dbReference type="EMBL" id="ML978125">
    <property type="protein sequence ID" value="KAF2099577.1"/>
    <property type="molecule type" value="Genomic_DNA"/>
</dbReference>
<feature type="compositionally biased region" description="Basic and acidic residues" evidence="1">
    <location>
        <begin position="305"/>
        <end position="317"/>
    </location>
</feature>
<feature type="compositionally biased region" description="Polar residues" evidence="1">
    <location>
        <begin position="263"/>
        <end position="273"/>
    </location>
</feature>
<feature type="region of interest" description="Disordered" evidence="1">
    <location>
        <begin position="161"/>
        <end position="230"/>
    </location>
</feature>
<feature type="region of interest" description="Disordered" evidence="1">
    <location>
        <begin position="247"/>
        <end position="338"/>
    </location>
</feature>